<dbReference type="EMBL" id="LR590484">
    <property type="protein sequence ID" value="VTR27826.1"/>
    <property type="molecule type" value="Genomic_DNA"/>
</dbReference>
<dbReference type="RefSeq" id="WP_028068762.1">
    <property type="nucleotide sequence ID" value="NZ_LR590484.1"/>
</dbReference>
<accession>A0A4U9U4N1</accession>
<dbReference type="AlphaFoldDB" id="A0A4U9U4N1"/>
<evidence type="ECO:0000313" key="2">
    <source>
        <dbReference type="Proteomes" id="UP000308196"/>
    </source>
</evidence>
<protein>
    <submittedName>
        <fullName evidence="1">Lauroyl/myristoyl acyltransferase</fullName>
    </submittedName>
</protein>
<gene>
    <name evidence="1" type="ORF">NCTC11429_00059</name>
</gene>
<organism evidence="1 2">
    <name type="scientific">Sphingobacterium thalpophilum</name>
    <dbReference type="NCBI Taxonomy" id="259"/>
    <lineage>
        <taxon>Bacteria</taxon>
        <taxon>Pseudomonadati</taxon>
        <taxon>Bacteroidota</taxon>
        <taxon>Sphingobacteriia</taxon>
        <taxon>Sphingobacteriales</taxon>
        <taxon>Sphingobacteriaceae</taxon>
        <taxon>Sphingobacterium</taxon>
    </lineage>
</organism>
<keyword evidence="1" id="KW-0012">Acyltransferase</keyword>
<evidence type="ECO:0000313" key="1">
    <source>
        <dbReference type="EMBL" id="VTR27826.1"/>
    </source>
</evidence>
<proteinExistence type="predicted"/>
<dbReference type="Proteomes" id="UP000308196">
    <property type="component" value="Chromosome"/>
</dbReference>
<reference evidence="1 2" key="1">
    <citation type="submission" date="2019-05" db="EMBL/GenBank/DDBJ databases">
        <authorList>
            <consortium name="Pathogen Informatics"/>
        </authorList>
    </citation>
    <scope>NUCLEOTIDE SEQUENCE [LARGE SCALE GENOMIC DNA]</scope>
    <source>
        <strain evidence="1 2">NCTC11429</strain>
    </source>
</reference>
<dbReference type="GO" id="GO:0016746">
    <property type="term" value="F:acyltransferase activity"/>
    <property type="evidence" value="ECO:0007669"/>
    <property type="project" value="UniProtKB-KW"/>
</dbReference>
<name>A0A4U9U4N1_9SPHI</name>
<sequence>MSTNYNNWEFALFSAHIHHYLPAIAWQDHYGLYDKWKAYHRPRPFRTAQSWEDTAINELKGGRPKIICLYHLGLHGQIPRILADRSVHFDILMDEQVYLAQSDELQRMQQEMQANGLTYQYLMSSDPQVLLKIRSAVVEGRHVLVFADGNSGVSESRHKKVQIGFLENTIYVRTGIALIAYLLNIPVVPVTHCSTDGLNQLIFGTAICRRGDEGREVFIYRCMQQLYDFLADEIRTDPWRWECWGYLHELNCYEIRDDNITMPDTADIAALRLTLRGREGYFYRKNFSYRWQ</sequence>
<dbReference type="GeneID" id="78460900"/>
<keyword evidence="1" id="KW-0808">Transferase</keyword>
<dbReference type="KEGG" id="stha:NCTC11429_00059"/>
<dbReference type="STRING" id="1123265.GCA_000686625_00674"/>